<feature type="disulfide bond" evidence="13">
    <location>
        <begin position="336"/>
        <end position="365"/>
    </location>
</feature>
<evidence type="ECO:0000256" key="10">
    <source>
        <dbReference type="ARBA" id="ARBA00048605"/>
    </source>
</evidence>
<keyword evidence="8 14" id="KW-0326">Glycosidase</keyword>
<dbReference type="Proteomes" id="UP000714618">
    <property type="component" value="Unassembled WGS sequence"/>
</dbReference>
<dbReference type="GO" id="GO:0016020">
    <property type="term" value="C:membrane"/>
    <property type="evidence" value="ECO:0007669"/>
    <property type="project" value="InterPro"/>
</dbReference>
<evidence type="ECO:0000256" key="8">
    <source>
        <dbReference type="ARBA" id="ARBA00023295"/>
    </source>
</evidence>
<evidence type="ECO:0000256" key="5">
    <source>
        <dbReference type="ARBA" id="ARBA00022801"/>
    </source>
</evidence>
<dbReference type="Pfam" id="PF01532">
    <property type="entry name" value="Glyco_hydro_47"/>
    <property type="match status" value="1"/>
</dbReference>
<evidence type="ECO:0000256" key="14">
    <source>
        <dbReference type="RuleBase" id="RU361193"/>
    </source>
</evidence>
<evidence type="ECO:0000256" key="2">
    <source>
        <dbReference type="ARBA" id="ARBA00004922"/>
    </source>
</evidence>
<organism evidence="15 16">
    <name type="scientific">Aureobasidium mustum</name>
    <dbReference type="NCBI Taxonomy" id="2773714"/>
    <lineage>
        <taxon>Eukaryota</taxon>
        <taxon>Fungi</taxon>
        <taxon>Dikarya</taxon>
        <taxon>Ascomycota</taxon>
        <taxon>Pezizomycotina</taxon>
        <taxon>Dothideomycetes</taxon>
        <taxon>Dothideomycetidae</taxon>
        <taxon>Dothideales</taxon>
        <taxon>Saccotheciaceae</taxon>
        <taxon>Aureobasidium</taxon>
    </lineage>
</organism>
<dbReference type="InterPro" id="IPR050749">
    <property type="entry name" value="Glycosyl_Hydrolase_47"/>
</dbReference>
<evidence type="ECO:0000256" key="6">
    <source>
        <dbReference type="ARBA" id="ARBA00023157"/>
    </source>
</evidence>
<dbReference type="OrthoDB" id="8118055at2759"/>
<protein>
    <recommendedName>
        <fullName evidence="14">alpha-1,2-Mannosidase</fullName>
        <ecNumber evidence="14">3.2.1.-</ecNumber>
    </recommendedName>
</protein>
<dbReference type="PANTHER" id="PTHR11742">
    <property type="entry name" value="MANNOSYL-OLIGOSACCHARIDE ALPHA-1,2-MANNOSIDASE-RELATED"/>
    <property type="match status" value="1"/>
</dbReference>
<feature type="active site" description="Proton donor" evidence="11">
    <location>
        <position position="123"/>
    </location>
</feature>
<dbReference type="InterPro" id="IPR012341">
    <property type="entry name" value="6hp_glycosidase-like_sf"/>
</dbReference>
<keyword evidence="12" id="KW-0479">Metal-binding</keyword>
<comment type="cofactor">
    <cofactor evidence="1 12">
        <name>Ca(2+)</name>
        <dbReference type="ChEBI" id="CHEBI:29108"/>
    </cofactor>
</comment>
<feature type="active site" description="Proton donor" evidence="11">
    <location>
        <position position="379"/>
    </location>
</feature>
<evidence type="ECO:0000256" key="11">
    <source>
        <dbReference type="PIRSR" id="PIRSR601382-1"/>
    </source>
</evidence>
<evidence type="ECO:0000256" key="13">
    <source>
        <dbReference type="PIRSR" id="PIRSR601382-3"/>
    </source>
</evidence>
<comment type="pathway">
    <text evidence="2">Protein modification; protein glycosylation.</text>
</comment>
<evidence type="ECO:0000256" key="9">
    <source>
        <dbReference type="ARBA" id="ARBA00047669"/>
    </source>
</evidence>
<reference evidence="15" key="1">
    <citation type="submission" date="2020-06" db="EMBL/GenBank/DDBJ databases">
        <authorList>
            <person name="Onetto C."/>
        </authorList>
    </citation>
    <scope>NUCLEOTIDE SEQUENCE</scope>
</reference>
<accession>A0A9N8KDD7</accession>
<comment type="catalytic activity">
    <reaction evidence="10">
        <text>N(4)-(alpha-D-Man-(1-&gt;2)-alpha-D-Man-(1-&gt;2)-alpha-D-Man-(1-&gt;3)-[alpha-D-Man-(1-&gt;2)-alpha-D-Man-(1-&gt;3)-[alpha-D-Man-(1-&gt;2)-alpha-D-Man-(1-&gt;6)]-alpha-D-Man-(1-&gt;6)]-beta-D-Man-(1-&gt;4)-beta-D-GlcNAc-(1-&gt;4)-beta-D-GlcNAc)-L-asparaginyl-[protein] (N-glucan mannose isomer 9A1,2,3B1,2,3) + 4 H2O = N(4)-(alpha-D-Man-(1-&gt;3)-[alpha-D-Man-(1-&gt;3)-[alpha-D-Man-(1-&gt;6)]-alpha-D-Man-(1-&gt;6)]-beta-D-Man-(1-&gt;4)-beta-D-GlcNAc-(1-&gt;4)-beta-D-GlcNAc)-L-asparaginyl-[protein] (N-glucan mannose isomer 5A1,2) + 4 beta-D-mannose</text>
        <dbReference type="Rhea" id="RHEA:56008"/>
        <dbReference type="Rhea" id="RHEA-COMP:14356"/>
        <dbReference type="Rhea" id="RHEA-COMP:14367"/>
        <dbReference type="ChEBI" id="CHEBI:15377"/>
        <dbReference type="ChEBI" id="CHEBI:28563"/>
        <dbReference type="ChEBI" id="CHEBI:59087"/>
        <dbReference type="ChEBI" id="CHEBI:139493"/>
        <dbReference type="EC" id="3.2.1.113"/>
    </reaction>
</comment>
<feature type="active site" evidence="11">
    <location>
        <position position="270"/>
    </location>
</feature>
<name>A0A9N8KDD7_9PEZI</name>
<dbReference type="GO" id="GO:0005509">
    <property type="term" value="F:calcium ion binding"/>
    <property type="evidence" value="ECO:0007669"/>
    <property type="project" value="InterPro"/>
</dbReference>
<keyword evidence="12" id="KW-0106">Calcium</keyword>
<keyword evidence="4" id="KW-0732">Signal</keyword>
<dbReference type="GO" id="GO:0005783">
    <property type="term" value="C:endoplasmic reticulum"/>
    <property type="evidence" value="ECO:0007669"/>
    <property type="project" value="TreeGrafter"/>
</dbReference>
<dbReference type="PANTHER" id="PTHR11742:SF101">
    <property type="entry name" value="MANNOSYL-OLIGOSACCHARIDE ALPHA-1,2-MANNOSIDASE 1B"/>
    <property type="match status" value="1"/>
</dbReference>
<dbReference type="AlphaFoldDB" id="A0A9N8KDD7"/>
<dbReference type="EC" id="3.2.1.-" evidence="14"/>
<sequence>MRLHDIVIGALISCTSSANSHSLPKARNDIDTQTVPWKRAQAVKEAFEFAWHGYHTYAFPNDELLPVTNSFSNTRNGWGATAVDALSTAILMESQDVVTTIVDYIPTIDFNVSKSNAPVSLFETTIRYLGGMLSAVDLLDGPYQHLTQSPNDTIALTQQAVNLASKLEFAFDTPTGIPSNNLNFGEESFDLSQSTELAVAGSLVLEWTHLSDMVHRVAFANLTQHAEEYLLHPTYQNATIQPFPGLRGTNIDLRTGNFLDVSGSWGGGDDSFYEYLIKMFVYDPGNFTTYKDEWLEAVQSSALSNISSHPYSRPDLTFLASWNGQDVTLVSSHLACFAGGNWILGGLVLGNQTLIDLGQNLTDSCAETYNATLTGIGPEAWEWEDKNFFEDDDEEVDMFIEDNGFNITDASYNLRPEVLESLYYAYRATGDTKYQNLSWKAFRAINATCRTGSGFSSVSNVNAPHGGSFSNFQESYMFAETFKYAYLIQAEDAKVHVAKMGEEQIWVFNTEGHPFKVRDQQ</sequence>
<dbReference type="Gene3D" id="1.50.10.10">
    <property type="match status" value="1"/>
</dbReference>
<comment type="similarity">
    <text evidence="3 14">Belongs to the glycosyl hydrolase 47 family.</text>
</comment>
<evidence type="ECO:0000256" key="3">
    <source>
        <dbReference type="ARBA" id="ARBA00007658"/>
    </source>
</evidence>
<dbReference type="PRINTS" id="PR00747">
    <property type="entry name" value="GLYHDRLASE47"/>
</dbReference>
<dbReference type="GO" id="GO:0005975">
    <property type="term" value="P:carbohydrate metabolic process"/>
    <property type="evidence" value="ECO:0007669"/>
    <property type="project" value="InterPro"/>
</dbReference>
<evidence type="ECO:0000256" key="7">
    <source>
        <dbReference type="ARBA" id="ARBA00023180"/>
    </source>
</evidence>
<dbReference type="SUPFAM" id="SSF48225">
    <property type="entry name" value="Seven-hairpin glycosidases"/>
    <property type="match status" value="1"/>
</dbReference>
<dbReference type="EMBL" id="CAIJEO010000013">
    <property type="protein sequence ID" value="CAD0101408.1"/>
    <property type="molecule type" value="Genomic_DNA"/>
</dbReference>
<keyword evidence="7" id="KW-0325">Glycoprotein</keyword>
<evidence type="ECO:0000256" key="12">
    <source>
        <dbReference type="PIRSR" id="PIRSR601382-2"/>
    </source>
</evidence>
<gene>
    <name evidence="15" type="ORF">AWRI4233_LOCUS10233</name>
</gene>
<proteinExistence type="inferred from homology"/>
<keyword evidence="6 13" id="KW-1015">Disulfide bond</keyword>
<feature type="active site" evidence="11">
    <location>
        <position position="417"/>
    </location>
</feature>
<dbReference type="GO" id="GO:0036503">
    <property type="term" value="P:ERAD pathway"/>
    <property type="evidence" value="ECO:0007669"/>
    <property type="project" value="UniProtKB-ARBA"/>
</dbReference>
<comment type="catalytic activity">
    <reaction evidence="9">
        <text>N(4)-(alpha-D-Man-(1-&gt;2)-alpha-D-Man-(1-&gt;2)-alpha-D-Man-(1-&gt;3)-[alpha-D-Man-(1-&gt;3)-[alpha-D-Man-(1-&gt;2)-alpha-D-Man-(1-&gt;6)]-alpha-D-Man-(1-&gt;6)]-beta-D-Man-(1-&gt;4)-beta-D-GlcNAc-(1-&gt;4)-beta-D-GlcNAc)-L-asparaginyl-[protein] (N-glucan mannose isomer 8A1,2,3B1,3) + 3 H2O = N(4)-(alpha-D-Man-(1-&gt;3)-[alpha-D-Man-(1-&gt;3)-[alpha-D-Man-(1-&gt;6)]-alpha-D-Man-(1-&gt;6)]-beta-D-Man-(1-&gt;4)-beta-D-GlcNAc-(1-&gt;4)-beta-D-GlcNAc)-L-asparaginyl-[protein] (N-glucan mannose isomer 5A1,2) + 3 beta-D-mannose</text>
        <dbReference type="Rhea" id="RHEA:56028"/>
        <dbReference type="Rhea" id="RHEA-COMP:14358"/>
        <dbReference type="Rhea" id="RHEA-COMP:14367"/>
        <dbReference type="ChEBI" id="CHEBI:15377"/>
        <dbReference type="ChEBI" id="CHEBI:28563"/>
        <dbReference type="ChEBI" id="CHEBI:59087"/>
        <dbReference type="ChEBI" id="CHEBI:60628"/>
        <dbReference type="EC" id="3.2.1.113"/>
    </reaction>
</comment>
<keyword evidence="5 14" id="KW-0378">Hydrolase</keyword>
<dbReference type="GO" id="GO:0004571">
    <property type="term" value="F:mannosyl-oligosaccharide 1,2-alpha-mannosidase activity"/>
    <property type="evidence" value="ECO:0007669"/>
    <property type="project" value="UniProtKB-EC"/>
</dbReference>
<evidence type="ECO:0000256" key="1">
    <source>
        <dbReference type="ARBA" id="ARBA00001913"/>
    </source>
</evidence>
<comment type="caution">
    <text evidence="15">The sequence shown here is derived from an EMBL/GenBank/DDBJ whole genome shotgun (WGS) entry which is preliminary data.</text>
</comment>
<evidence type="ECO:0000256" key="4">
    <source>
        <dbReference type="ARBA" id="ARBA00022729"/>
    </source>
</evidence>
<dbReference type="InterPro" id="IPR036026">
    <property type="entry name" value="Seven-hairpin_glycosidases"/>
</dbReference>
<dbReference type="InterPro" id="IPR001382">
    <property type="entry name" value="Glyco_hydro_47"/>
</dbReference>
<keyword evidence="16" id="KW-1185">Reference proteome</keyword>
<dbReference type="FunFam" id="1.50.10.10:FF:000047">
    <property type="entry name" value="Mannosyl-oligosaccharide alpha-1,2-mannosidase"/>
    <property type="match status" value="1"/>
</dbReference>
<evidence type="ECO:0000313" key="16">
    <source>
        <dbReference type="Proteomes" id="UP000714618"/>
    </source>
</evidence>
<feature type="binding site" evidence="12">
    <location>
        <position position="510"/>
    </location>
    <ligand>
        <name>Ca(2+)</name>
        <dbReference type="ChEBI" id="CHEBI:29108"/>
    </ligand>
</feature>
<evidence type="ECO:0000313" key="15">
    <source>
        <dbReference type="EMBL" id="CAD0101408.1"/>
    </source>
</evidence>